<dbReference type="RefSeq" id="WP_046560291.1">
    <property type="nucleotide sequence ID" value="NZ_CP010975.1"/>
</dbReference>
<dbReference type="KEGG" id="kge:TQ33_0057"/>
<reference evidence="1 2" key="1">
    <citation type="submission" date="2015-02" db="EMBL/GenBank/DDBJ databases">
        <title>Complete genome sequence of Kangiella geojedonensis strain YCS-5T.</title>
        <authorList>
            <person name="Kim K.M."/>
        </authorList>
    </citation>
    <scope>NUCLEOTIDE SEQUENCE [LARGE SCALE GENOMIC DNA]</scope>
    <source>
        <strain evidence="1 2">YCS-5</strain>
    </source>
</reference>
<gene>
    <name evidence="1" type="ORF">TQ33_0057</name>
</gene>
<sequence>MLNEKLKDTLEVLNDDLSDHKAYKSLDSLSSVRTFMEYHIYAVWDFMSLLKSLQQRLTCVDVPWVESKQDPEVVRFINEIVIGEESDLDPDGHAISHYSLYLKAMDEVGADTSRVKEFIRTQDMSLIPEGAREFVEYNLKTARDGTDVEVASAFLYGREKLIPDMFTAIKNVMSEEKVDCPTLIYYLERHIELDGDEHGPLAEKCLQALCGEDKAKWQSAEDVAVTSLKLRSKLWDAVHDAIHNKQEKAA</sequence>
<dbReference type="PATRIC" id="fig|914150.5.peg.57"/>
<proteinExistence type="predicted"/>
<evidence type="ECO:0000313" key="1">
    <source>
        <dbReference type="EMBL" id="AKE51049.1"/>
    </source>
</evidence>
<dbReference type="InterPro" id="IPR016084">
    <property type="entry name" value="Haem_Oase-like_multi-hlx"/>
</dbReference>
<dbReference type="OrthoDB" id="9791270at2"/>
<keyword evidence="2" id="KW-1185">Reference proteome</keyword>
<dbReference type="Proteomes" id="UP000034071">
    <property type="component" value="Chromosome"/>
</dbReference>
<dbReference type="HOGENOM" id="CLU_094210_0_0_6"/>
<dbReference type="InterPro" id="IPR024423">
    <property type="entry name" value="DUF3050"/>
</dbReference>
<dbReference type="Gene3D" id="1.20.910.10">
    <property type="entry name" value="Heme oxygenase-like"/>
    <property type="match status" value="1"/>
</dbReference>
<dbReference type="EMBL" id="CP010975">
    <property type="protein sequence ID" value="AKE51049.1"/>
    <property type="molecule type" value="Genomic_DNA"/>
</dbReference>
<evidence type="ECO:0000313" key="2">
    <source>
        <dbReference type="Proteomes" id="UP000034071"/>
    </source>
</evidence>
<dbReference type="SUPFAM" id="SSF48613">
    <property type="entry name" value="Heme oxygenase-like"/>
    <property type="match status" value="1"/>
</dbReference>
<name>A0A0F6TNT4_9GAMM</name>
<organism evidence="1 2">
    <name type="scientific">Kangiella geojedonensis</name>
    <dbReference type="NCBI Taxonomy" id="914150"/>
    <lineage>
        <taxon>Bacteria</taxon>
        <taxon>Pseudomonadati</taxon>
        <taxon>Pseudomonadota</taxon>
        <taxon>Gammaproteobacteria</taxon>
        <taxon>Kangiellales</taxon>
        <taxon>Kangiellaceae</taxon>
        <taxon>Kangiella</taxon>
    </lineage>
</organism>
<dbReference type="STRING" id="914150.TQ33_0057"/>
<dbReference type="AlphaFoldDB" id="A0A0F6TNT4"/>
<accession>A0A0F6TNT4</accession>
<protein>
    <submittedName>
        <fullName evidence="1">PF11251 family protein</fullName>
    </submittedName>
</protein>
<dbReference type="Pfam" id="PF11251">
    <property type="entry name" value="DUF3050"/>
    <property type="match status" value="1"/>
</dbReference>